<keyword evidence="3" id="KW-1185">Reference proteome</keyword>
<organism evidence="2 3">
    <name type="scientific">Cohnella pontilimi</name>
    <dbReference type="NCBI Taxonomy" id="2564100"/>
    <lineage>
        <taxon>Bacteria</taxon>
        <taxon>Bacillati</taxon>
        <taxon>Bacillota</taxon>
        <taxon>Bacilli</taxon>
        <taxon>Bacillales</taxon>
        <taxon>Paenibacillaceae</taxon>
        <taxon>Cohnella</taxon>
    </lineage>
</organism>
<feature type="transmembrane region" description="Helical" evidence="1">
    <location>
        <begin position="6"/>
        <end position="28"/>
    </location>
</feature>
<evidence type="ECO:0000313" key="3">
    <source>
        <dbReference type="Proteomes" id="UP000309673"/>
    </source>
</evidence>
<accession>A0A4U0FF93</accession>
<evidence type="ECO:0000313" key="2">
    <source>
        <dbReference type="EMBL" id="TJY43545.1"/>
    </source>
</evidence>
<dbReference type="Proteomes" id="UP000309673">
    <property type="component" value="Unassembled WGS sequence"/>
</dbReference>
<reference evidence="2 3" key="1">
    <citation type="submission" date="2019-04" db="EMBL/GenBank/DDBJ databases">
        <title>Cohnella sp. nov., isolated from soil.</title>
        <authorList>
            <person name="Kim W."/>
        </authorList>
    </citation>
    <scope>NUCLEOTIDE SEQUENCE [LARGE SCALE GENOMIC DNA]</scope>
    <source>
        <strain evidence="2 3">CAU 1483</strain>
    </source>
</reference>
<keyword evidence="1" id="KW-0812">Transmembrane</keyword>
<comment type="caution">
    <text evidence="2">The sequence shown here is derived from an EMBL/GenBank/DDBJ whole genome shotgun (WGS) entry which is preliminary data.</text>
</comment>
<keyword evidence="1" id="KW-1133">Transmembrane helix</keyword>
<gene>
    <name evidence="2" type="ORF">E5161_06635</name>
</gene>
<evidence type="ECO:0000256" key="1">
    <source>
        <dbReference type="SAM" id="Phobius"/>
    </source>
</evidence>
<dbReference type="AlphaFoldDB" id="A0A4U0FF93"/>
<keyword evidence="1" id="KW-0472">Membrane</keyword>
<protein>
    <recommendedName>
        <fullName evidence="4">DUF948 domain-containing protein</fullName>
    </recommendedName>
</protein>
<proteinExistence type="predicted"/>
<dbReference type="EMBL" id="SUPK01000002">
    <property type="protein sequence ID" value="TJY43545.1"/>
    <property type="molecule type" value="Genomic_DNA"/>
</dbReference>
<dbReference type="RefSeq" id="WP_136776906.1">
    <property type="nucleotide sequence ID" value="NZ_SUPK01000002.1"/>
</dbReference>
<evidence type="ECO:0008006" key="4">
    <source>
        <dbReference type="Google" id="ProtNLM"/>
    </source>
</evidence>
<sequence length="149" mass="15952">MAWNVAAYVFAAAALIASVAFAAVMMRLSRSLSRWDRLAEGVVRKAEKALDESISFAREGRAAAELCRTTVGGFARLSDGARAVGDAAESAAEAAVYIASFWRDLATLGSAPPDEELNGAESYWTAIARTLAENLRKSIFGREDGSYRP</sequence>
<name>A0A4U0FF93_9BACL</name>